<gene>
    <name evidence="9" type="ORF">COT75_04385</name>
</gene>
<evidence type="ECO:0000256" key="3">
    <source>
        <dbReference type="ARBA" id="ARBA00022643"/>
    </source>
</evidence>
<feature type="domain" description="Riboflavin kinase" evidence="8">
    <location>
        <begin position="23"/>
        <end position="141"/>
    </location>
</feature>
<sequence length="150" mass="17111">MKNKTKGIIIKNIIAENHKKNSFIKAKAIKGRGRGKALGFPTLNLKTETKQNFKPGVYLAKIKFNHNLLRALLHFGPIPSFNEKEDSLEVYILGFNKKITIGQGVEFKPLYFLRPIKKFKTRKELSSQIKKDVAKAKSIFKLVEAEVEVK</sequence>
<dbReference type="InterPro" id="IPR023468">
    <property type="entry name" value="Riboflavin_kinase"/>
</dbReference>
<dbReference type="PANTHER" id="PTHR22749:SF6">
    <property type="entry name" value="RIBOFLAVIN KINASE"/>
    <property type="match status" value="1"/>
</dbReference>
<keyword evidence="2" id="KW-0285">Flavoprotein</keyword>
<dbReference type="EMBL" id="PEZT01000025">
    <property type="protein sequence ID" value="PIS08896.1"/>
    <property type="molecule type" value="Genomic_DNA"/>
</dbReference>
<dbReference type="SUPFAM" id="SSF82114">
    <property type="entry name" value="Riboflavin kinase-like"/>
    <property type="match status" value="1"/>
</dbReference>
<dbReference type="GO" id="GO:0008531">
    <property type="term" value="F:riboflavin kinase activity"/>
    <property type="evidence" value="ECO:0007669"/>
    <property type="project" value="UniProtKB-EC"/>
</dbReference>
<dbReference type="Pfam" id="PF01687">
    <property type="entry name" value="Flavokinase"/>
    <property type="match status" value="1"/>
</dbReference>
<protein>
    <recommendedName>
        <fullName evidence="1">riboflavin kinase</fullName>
        <ecNumber evidence="1">2.7.1.26</ecNumber>
    </recommendedName>
</protein>
<evidence type="ECO:0000256" key="2">
    <source>
        <dbReference type="ARBA" id="ARBA00022630"/>
    </source>
</evidence>
<dbReference type="InterPro" id="IPR015865">
    <property type="entry name" value="Riboflavin_kinase_bac/euk"/>
</dbReference>
<dbReference type="GO" id="GO:0005524">
    <property type="term" value="F:ATP binding"/>
    <property type="evidence" value="ECO:0007669"/>
    <property type="project" value="UniProtKB-KW"/>
</dbReference>
<evidence type="ECO:0000256" key="1">
    <source>
        <dbReference type="ARBA" id="ARBA00012105"/>
    </source>
</evidence>
<keyword evidence="4" id="KW-0808">Transferase</keyword>
<evidence type="ECO:0000313" key="9">
    <source>
        <dbReference type="EMBL" id="PIS08896.1"/>
    </source>
</evidence>
<evidence type="ECO:0000313" key="10">
    <source>
        <dbReference type="Proteomes" id="UP000230093"/>
    </source>
</evidence>
<accession>A0A2H0W8B8</accession>
<dbReference type="Proteomes" id="UP000230093">
    <property type="component" value="Unassembled WGS sequence"/>
</dbReference>
<dbReference type="InterPro" id="IPR023465">
    <property type="entry name" value="Riboflavin_kinase_dom_sf"/>
</dbReference>
<dbReference type="EC" id="2.7.1.26" evidence="1"/>
<keyword evidence="6" id="KW-0067">ATP-binding</keyword>
<proteinExistence type="predicted"/>
<organism evidence="9 10">
    <name type="scientific">Candidatus Beckwithbacteria bacterium CG10_big_fil_rev_8_21_14_0_10_34_10</name>
    <dbReference type="NCBI Taxonomy" id="1974495"/>
    <lineage>
        <taxon>Bacteria</taxon>
        <taxon>Candidatus Beckwithiibacteriota</taxon>
    </lineage>
</organism>
<comment type="catalytic activity">
    <reaction evidence="7">
        <text>riboflavin + ATP = FMN + ADP + H(+)</text>
        <dbReference type="Rhea" id="RHEA:14357"/>
        <dbReference type="ChEBI" id="CHEBI:15378"/>
        <dbReference type="ChEBI" id="CHEBI:30616"/>
        <dbReference type="ChEBI" id="CHEBI:57986"/>
        <dbReference type="ChEBI" id="CHEBI:58210"/>
        <dbReference type="ChEBI" id="CHEBI:456216"/>
        <dbReference type="EC" id="2.7.1.26"/>
    </reaction>
</comment>
<dbReference type="GO" id="GO:0009231">
    <property type="term" value="P:riboflavin biosynthetic process"/>
    <property type="evidence" value="ECO:0007669"/>
    <property type="project" value="InterPro"/>
</dbReference>
<dbReference type="SMART" id="SM00904">
    <property type="entry name" value="Flavokinase"/>
    <property type="match status" value="1"/>
</dbReference>
<evidence type="ECO:0000256" key="7">
    <source>
        <dbReference type="ARBA" id="ARBA00047880"/>
    </source>
</evidence>
<keyword evidence="5" id="KW-0547">Nucleotide-binding</keyword>
<dbReference type="GO" id="GO:0009398">
    <property type="term" value="P:FMN biosynthetic process"/>
    <property type="evidence" value="ECO:0007669"/>
    <property type="project" value="TreeGrafter"/>
</dbReference>
<dbReference type="PANTHER" id="PTHR22749">
    <property type="entry name" value="RIBOFLAVIN KINASE/FMN ADENYLYLTRANSFERASE"/>
    <property type="match status" value="1"/>
</dbReference>
<evidence type="ECO:0000256" key="5">
    <source>
        <dbReference type="ARBA" id="ARBA00022741"/>
    </source>
</evidence>
<evidence type="ECO:0000256" key="4">
    <source>
        <dbReference type="ARBA" id="ARBA00022679"/>
    </source>
</evidence>
<evidence type="ECO:0000259" key="8">
    <source>
        <dbReference type="SMART" id="SM00904"/>
    </source>
</evidence>
<reference evidence="10" key="1">
    <citation type="submission" date="2017-09" db="EMBL/GenBank/DDBJ databases">
        <title>Depth-based differentiation of microbial function through sediment-hosted aquifers and enrichment of novel symbionts in the deep terrestrial subsurface.</title>
        <authorList>
            <person name="Probst A.J."/>
            <person name="Ladd B."/>
            <person name="Jarett J.K."/>
            <person name="Geller-Mcgrath D.E."/>
            <person name="Sieber C.M.K."/>
            <person name="Emerson J.B."/>
            <person name="Anantharaman K."/>
            <person name="Thomas B.C."/>
            <person name="Malmstrom R."/>
            <person name="Stieglmeier M."/>
            <person name="Klingl A."/>
            <person name="Woyke T."/>
            <person name="Ryan C.M."/>
            <person name="Banfield J.F."/>
        </authorList>
    </citation>
    <scope>NUCLEOTIDE SEQUENCE [LARGE SCALE GENOMIC DNA]</scope>
</reference>
<keyword evidence="3" id="KW-0288">FMN</keyword>
<evidence type="ECO:0000256" key="6">
    <source>
        <dbReference type="ARBA" id="ARBA00022840"/>
    </source>
</evidence>
<dbReference type="AlphaFoldDB" id="A0A2H0W8B8"/>
<dbReference type="Gene3D" id="2.40.30.30">
    <property type="entry name" value="Riboflavin kinase-like"/>
    <property type="match status" value="1"/>
</dbReference>
<comment type="caution">
    <text evidence="9">The sequence shown here is derived from an EMBL/GenBank/DDBJ whole genome shotgun (WGS) entry which is preliminary data.</text>
</comment>
<name>A0A2H0W8B8_9BACT</name>